<evidence type="ECO:0000313" key="2">
    <source>
        <dbReference type="EMBL" id="PRD46563.1"/>
    </source>
</evidence>
<dbReference type="Proteomes" id="UP000239711">
    <property type="component" value="Unassembled WGS sequence"/>
</dbReference>
<evidence type="ECO:0000313" key="3">
    <source>
        <dbReference type="Proteomes" id="UP000239711"/>
    </source>
</evidence>
<gene>
    <name evidence="2" type="ORF">C5745_14475</name>
</gene>
<dbReference type="InterPro" id="IPR011250">
    <property type="entry name" value="OMP/PagP_B-barrel"/>
</dbReference>
<dbReference type="SUPFAM" id="SSF56925">
    <property type="entry name" value="OMPA-like"/>
    <property type="match status" value="1"/>
</dbReference>
<sequence>MKKTNWLLLTLGIILFSFDTSWAQLDSQHAVGGRFGSATGFSYRYTLADDRAVEGILSIQSNSKSRRFRLVGLYQYHRPLAENFTWFYGFGGSVGSFRYKSEVIQTTNSDGSVTTRRTDPKSELALSIDGIVGVEYNIPTTPLSVSLDVKPYFDFLQESSIRLIDPFGLTIRYKF</sequence>
<protein>
    <recommendedName>
        <fullName evidence="4">Outer membrane protein beta-barrel domain-containing protein</fullName>
    </recommendedName>
</protein>
<proteinExistence type="predicted"/>
<dbReference type="RefSeq" id="WP_105717726.1">
    <property type="nucleotide sequence ID" value="NZ_PVBQ01000012.1"/>
</dbReference>
<keyword evidence="3" id="KW-1185">Reference proteome</keyword>
<keyword evidence="1" id="KW-0732">Signal</keyword>
<dbReference type="EMBL" id="PVBQ01000012">
    <property type="protein sequence ID" value="PRD46563.1"/>
    <property type="molecule type" value="Genomic_DNA"/>
</dbReference>
<dbReference type="AlphaFoldDB" id="A0A2S9J1A1"/>
<feature type="signal peptide" evidence="1">
    <location>
        <begin position="1"/>
        <end position="23"/>
    </location>
</feature>
<accession>A0A2S9J1A1</accession>
<name>A0A2S9J1A1_9SPHI</name>
<dbReference type="OrthoDB" id="978645at2"/>
<feature type="chain" id="PRO_5015689991" description="Outer membrane protein beta-barrel domain-containing protein" evidence="1">
    <location>
        <begin position="24"/>
        <end position="175"/>
    </location>
</feature>
<comment type="caution">
    <text evidence="2">The sequence shown here is derived from an EMBL/GenBank/DDBJ whole genome shotgun (WGS) entry which is preliminary data.</text>
</comment>
<evidence type="ECO:0000256" key="1">
    <source>
        <dbReference type="SAM" id="SignalP"/>
    </source>
</evidence>
<evidence type="ECO:0008006" key="4">
    <source>
        <dbReference type="Google" id="ProtNLM"/>
    </source>
</evidence>
<organism evidence="2 3">
    <name type="scientific">Sphingobacterium haloxyli</name>
    <dbReference type="NCBI Taxonomy" id="2100533"/>
    <lineage>
        <taxon>Bacteria</taxon>
        <taxon>Pseudomonadati</taxon>
        <taxon>Bacteroidota</taxon>
        <taxon>Sphingobacteriia</taxon>
        <taxon>Sphingobacteriales</taxon>
        <taxon>Sphingobacteriaceae</taxon>
        <taxon>Sphingobacterium</taxon>
    </lineage>
</organism>
<reference evidence="2 3" key="1">
    <citation type="submission" date="2018-02" db="EMBL/GenBank/DDBJ databases">
        <title>The draft genome of Sphingobacterium sp. 5JN-11.</title>
        <authorList>
            <person name="Liu L."/>
            <person name="Li L."/>
            <person name="Liang L."/>
            <person name="Zhang X."/>
            <person name="Wang T."/>
        </authorList>
    </citation>
    <scope>NUCLEOTIDE SEQUENCE [LARGE SCALE GENOMIC DNA]</scope>
    <source>
        <strain evidence="2 3">5JN-11</strain>
    </source>
</reference>